<feature type="region of interest" description="Disordered" evidence="1">
    <location>
        <begin position="71"/>
        <end position="98"/>
    </location>
</feature>
<protein>
    <submittedName>
        <fullName evidence="2">Uncharacterized protein</fullName>
    </submittedName>
</protein>
<feature type="compositionally biased region" description="Acidic residues" evidence="1">
    <location>
        <begin position="267"/>
        <end position="293"/>
    </location>
</feature>
<feature type="region of interest" description="Disordered" evidence="1">
    <location>
        <begin position="1"/>
        <end position="23"/>
    </location>
</feature>
<organism evidence="2 3">
    <name type="scientific">Xyrichtys novacula</name>
    <name type="common">Pearly razorfish</name>
    <name type="synonym">Hemipteronotus novacula</name>
    <dbReference type="NCBI Taxonomy" id="13765"/>
    <lineage>
        <taxon>Eukaryota</taxon>
        <taxon>Metazoa</taxon>
        <taxon>Chordata</taxon>
        <taxon>Craniata</taxon>
        <taxon>Vertebrata</taxon>
        <taxon>Euteleostomi</taxon>
        <taxon>Actinopterygii</taxon>
        <taxon>Neopterygii</taxon>
        <taxon>Teleostei</taxon>
        <taxon>Neoteleostei</taxon>
        <taxon>Acanthomorphata</taxon>
        <taxon>Eupercaria</taxon>
        <taxon>Labriformes</taxon>
        <taxon>Labridae</taxon>
        <taxon>Xyrichtys</taxon>
    </lineage>
</organism>
<reference evidence="2" key="1">
    <citation type="submission" date="2023-08" db="EMBL/GenBank/DDBJ databases">
        <authorList>
            <person name="Alioto T."/>
            <person name="Alioto T."/>
            <person name="Gomez Garrido J."/>
        </authorList>
    </citation>
    <scope>NUCLEOTIDE SEQUENCE</scope>
</reference>
<sequence>MTQKRVFESTRTHTPSTRYAQKARRRVETLFTAKSEEGGNSSVNQLRGEKSALLYWLASAATAEDDLDLETSISRKRSGPRLREDNDETHGARTETQGSRIRLRVDREEQEKALFPESFLPLRLHLPGERPASARLLICVALCTTGHPARNGHVVSEPTCLFFSSAEPVAFHLERFSLVGERPVSGEREERIRGSETTRPRSSYSASDAPRADGNRGSRGSSANRRRGATQSRLLPPPRDDGLCGYSPRPSRGGGTLPVEVEGDHKEEEEEDEGEEWVTEEREEQMEREVEEEGEHKEEKGEEDEEEIEEEDEGEEGVTEEREEQMEREGGEEEEEEEEEQRRTINKSGVEKTGAVRLRRRPRTCGRRVTADDRPTRTD</sequence>
<accession>A0AAV1FL59</accession>
<dbReference type="AlphaFoldDB" id="A0AAV1FL59"/>
<feature type="compositionally biased region" description="Basic and acidic residues" evidence="1">
    <location>
        <begin position="81"/>
        <end position="93"/>
    </location>
</feature>
<evidence type="ECO:0000313" key="2">
    <source>
        <dbReference type="EMBL" id="CAJ1061411.1"/>
    </source>
</evidence>
<name>A0AAV1FL59_XYRNO</name>
<feature type="compositionally biased region" description="Basic and acidic residues" evidence="1">
    <location>
        <begin position="1"/>
        <end position="11"/>
    </location>
</feature>
<feature type="compositionally biased region" description="Basic and acidic residues" evidence="1">
    <location>
        <begin position="369"/>
        <end position="379"/>
    </location>
</feature>
<evidence type="ECO:0000313" key="3">
    <source>
        <dbReference type="Proteomes" id="UP001178508"/>
    </source>
</evidence>
<gene>
    <name evidence="2" type="ORF">XNOV1_A026910</name>
</gene>
<feature type="compositionally biased region" description="Basic and acidic residues" evidence="1">
    <location>
        <begin position="184"/>
        <end position="199"/>
    </location>
</feature>
<feature type="region of interest" description="Disordered" evidence="1">
    <location>
        <begin position="182"/>
        <end position="379"/>
    </location>
</feature>
<feature type="compositionally biased region" description="Basic residues" evidence="1">
    <location>
        <begin position="357"/>
        <end position="366"/>
    </location>
</feature>
<dbReference type="Proteomes" id="UP001178508">
    <property type="component" value="Chromosome 8"/>
</dbReference>
<proteinExistence type="predicted"/>
<evidence type="ECO:0000256" key="1">
    <source>
        <dbReference type="SAM" id="MobiDB-lite"/>
    </source>
</evidence>
<feature type="compositionally biased region" description="Acidic residues" evidence="1">
    <location>
        <begin position="301"/>
        <end position="339"/>
    </location>
</feature>
<dbReference type="EMBL" id="OY660871">
    <property type="protein sequence ID" value="CAJ1061411.1"/>
    <property type="molecule type" value="Genomic_DNA"/>
</dbReference>
<keyword evidence="3" id="KW-1185">Reference proteome</keyword>